<evidence type="ECO:0000256" key="2">
    <source>
        <dbReference type="SAM" id="MobiDB-lite"/>
    </source>
</evidence>
<dbReference type="eggNOG" id="arCOG02098">
    <property type="taxonomic scope" value="Archaea"/>
</dbReference>
<dbReference type="PATRIC" id="fig|1227487.5.peg.4091"/>
<dbReference type="SUPFAM" id="SSF48600">
    <property type="entry name" value="Chorismate mutase II"/>
    <property type="match status" value="1"/>
</dbReference>
<reference evidence="4 5" key="1">
    <citation type="journal article" date="2014" name="PLoS Genet.">
        <title>Phylogenetically driven sequencing of extremely halophilic archaea reveals strategies for static and dynamic osmo-response.</title>
        <authorList>
            <person name="Becker E.A."/>
            <person name="Seitzer P.M."/>
            <person name="Tritt A."/>
            <person name="Larsen D."/>
            <person name="Krusor M."/>
            <person name="Yao A.I."/>
            <person name="Wu D."/>
            <person name="Madern D."/>
            <person name="Eisen J.A."/>
            <person name="Darling A.E."/>
            <person name="Facciotti M.T."/>
        </authorList>
    </citation>
    <scope>NUCLEOTIDE SEQUENCE [LARGE SCALE GENOMIC DNA]</scope>
    <source>
        <strain evidence="4 5">JCM 14848</strain>
    </source>
</reference>
<dbReference type="GO" id="GO:0046417">
    <property type="term" value="P:chorismate metabolic process"/>
    <property type="evidence" value="ECO:0007669"/>
    <property type="project" value="InterPro"/>
</dbReference>
<dbReference type="PANTHER" id="PTHR38041">
    <property type="entry name" value="CHORISMATE MUTASE"/>
    <property type="match status" value="1"/>
</dbReference>
<dbReference type="PANTHER" id="PTHR38041:SF1">
    <property type="entry name" value="CHORISMATE MUTASE"/>
    <property type="match status" value="1"/>
</dbReference>
<dbReference type="SMART" id="SM00830">
    <property type="entry name" value="CM_2"/>
    <property type="match status" value="1"/>
</dbReference>
<dbReference type="Proteomes" id="UP000011513">
    <property type="component" value="Unassembled WGS sequence"/>
</dbReference>
<dbReference type="InterPro" id="IPR002701">
    <property type="entry name" value="CM_II_prokaryot"/>
</dbReference>
<dbReference type="FunCoup" id="M0CU08">
    <property type="interactions" value="75"/>
</dbReference>
<protein>
    <submittedName>
        <fullName evidence="4">Chorismate mutase</fullName>
    </submittedName>
</protein>
<dbReference type="EMBL" id="AOIV01000045">
    <property type="protein sequence ID" value="ELZ26128.1"/>
    <property type="molecule type" value="Genomic_DNA"/>
</dbReference>
<accession>M0CU08</accession>
<dbReference type="RefSeq" id="WP_008390097.1">
    <property type="nucleotide sequence ID" value="NZ_AOIV01000045.1"/>
</dbReference>
<proteinExistence type="predicted"/>
<sequence>MTRETDTDRDADAPQTDDQLAKRPDDMTLDELRGEIADIDREIVELIARRTYVADTVAQVKDERDLPTTDEGQEDVVMDRAGENAERFDVDSNLVKAIFRLLIELNKVEQRESR</sequence>
<dbReference type="InterPro" id="IPR051331">
    <property type="entry name" value="Chorismate_mutase-related"/>
</dbReference>
<dbReference type="InterPro" id="IPR036979">
    <property type="entry name" value="CM_dom_sf"/>
</dbReference>
<dbReference type="InParanoid" id="M0CU08"/>
<evidence type="ECO:0000313" key="5">
    <source>
        <dbReference type="Proteomes" id="UP000011513"/>
    </source>
</evidence>
<feature type="region of interest" description="Disordered" evidence="2">
    <location>
        <begin position="1"/>
        <end position="27"/>
    </location>
</feature>
<feature type="compositionally biased region" description="Basic and acidic residues" evidence="2">
    <location>
        <begin position="1"/>
        <end position="12"/>
    </location>
</feature>
<dbReference type="GO" id="GO:0004106">
    <property type="term" value="F:chorismate mutase activity"/>
    <property type="evidence" value="ECO:0007669"/>
    <property type="project" value="InterPro"/>
</dbReference>
<dbReference type="PROSITE" id="PS51168">
    <property type="entry name" value="CHORISMATE_MUT_2"/>
    <property type="match status" value="1"/>
</dbReference>
<organism evidence="4 5">
    <name type="scientific">Halogeometricum pallidum JCM 14848</name>
    <dbReference type="NCBI Taxonomy" id="1227487"/>
    <lineage>
        <taxon>Archaea</taxon>
        <taxon>Methanobacteriati</taxon>
        <taxon>Methanobacteriota</taxon>
        <taxon>Stenosarchaea group</taxon>
        <taxon>Halobacteria</taxon>
        <taxon>Halobacteriales</taxon>
        <taxon>Haloferacaceae</taxon>
        <taxon>Halogeometricum</taxon>
    </lineage>
</organism>
<evidence type="ECO:0000256" key="1">
    <source>
        <dbReference type="ARBA" id="ARBA00023235"/>
    </source>
</evidence>
<name>M0CU08_HALPD</name>
<comment type="caution">
    <text evidence="4">The sequence shown here is derived from an EMBL/GenBank/DDBJ whole genome shotgun (WGS) entry which is preliminary data.</text>
</comment>
<dbReference type="GO" id="GO:0009697">
    <property type="term" value="P:salicylic acid biosynthetic process"/>
    <property type="evidence" value="ECO:0007669"/>
    <property type="project" value="TreeGrafter"/>
</dbReference>
<keyword evidence="1" id="KW-0413">Isomerase</keyword>
<evidence type="ECO:0000313" key="4">
    <source>
        <dbReference type="EMBL" id="ELZ26128.1"/>
    </source>
</evidence>
<dbReference type="Gene3D" id="1.20.59.10">
    <property type="entry name" value="Chorismate mutase"/>
    <property type="match status" value="1"/>
</dbReference>
<dbReference type="AlphaFoldDB" id="M0CU08"/>
<gene>
    <name evidence="4" type="ORF">C474_20546</name>
</gene>
<dbReference type="InterPro" id="IPR036263">
    <property type="entry name" value="Chorismate_II_sf"/>
</dbReference>
<evidence type="ECO:0000259" key="3">
    <source>
        <dbReference type="PROSITE" id="PS51168"/>
    </source>
</evidence>
<dbReference type="Pfam" id="PF01817">
    <property type="entry name" value="CM_2"/>
    <property type="match status" value="1"/>
</dbReference>
<keyword evidence="5" id="KW-1185">Reference proteome</keyword>
<feature type="domain" description="Chorismate mutase" evidence="3">
    <location>
        <begin position="23"/>
        <end position="114"/>
    </location>
</feature>